<dbReference type="AlphaFoldDB" id="A0A836HU07"/>
<name>A0A836HU07_LEIEN</name>
<keyword evidence="1" id="KW-0812">Transmembrane</keyword>
<dbReference type="Proteomes" id="UP000674179">
    <property type="component" value="Chromosome 16"/>
</dbReference>
<sequence length="209" mass="22550">MCVCSVRSQWSLFCQYQKDGLVQTFSAWDIRTLSSKDESLKSEDGATILRVMLFLSTVLSATTFAFSISFAFMRAHHDELREEEELDASAAAQQLGLSGNASLRDAEEAFTKRDETEQLLGVAALRFLVLAALRSLATERLMSSPHGILVAEATAGPHGGGVTSCVCFTRTKVMSIVGAVGSAPLIISQAAERRGWGLRASCLLPQQTS</sequence>
<evidence type="ECO:0000313" key="3">
    <source>
        <dbReference type="Proteomes" id="UP000674179"/>
    </source>
</evidence>
<proteinExistence type="predicted"/>
<keyword evidence="3" id="KW-1185">Reference proteome</keyword>
<dbReference type="RefSeq" id="XP_067694253.1">
    <property type="nucleotide sequence ID" value="XM_067837389.1"/>
</dbReference>
<keyword evidence="1" id="KW-0472">Membrane</keyword>
<dbReference type="KEGG" id="lenr:94172899"/>
<evidence type="ECO:0000256" key="1">
    <source>
        <dbReference type="SAM" id="Phobius"/>
    </source>
</evidence>
<comment type="caution">
    <text evidence="2">The sequence shown here is derived from an EMBL/GenBank/DDBJ whole genome shotgun (WGS) entry which is preliminary data.</text>
</comment>
<protein>
    <submittedName>
        <fullName evidence="2">Uncharacterized protein</fullName>
    </submittedName>
</protein>
<feature type="transmembrane region" description="Helical" evidence="1">
    <location>
        <begin position="51"/>
        <end position="73"/>
    </location>
</feature>
<gene>
    <name evidence="2" type="ORF">CUR178_05705</name>
</gene>
<evidence type="ECO:0000313" key="2">
    <source>
        <dbReference type="EMBL" id="KAG5482563.1"/>
    </source>
</evidence>
<keyword evidence="1" id="KW-1133">Transmembrane helix</keyword>
<dbReference type="GeneID" id="94172899"/>
<dbReference type="EMBL" id="JAFHKP010000016">
    <property type="protein sequence ID" value="KAG5482563.1"/>
    <property type="molecule type" value="Genomic_DNA"/>
</dbReference>
<organism evidence="2 3">
    <name type="scientific">Leishmania enriettii</name>
    <dbReference type="NCBI Taxonomy" id="5663"/>
    <lineage>
        <taxon>Eukaryota</taxon>
        <taxon>Discoba</taxon>
        <taxon>Euglenozoa</taxon>
        <taxon>Kinetoplastea</taxon>
        <taxon>Metakinetoplastina</taxon>
        <taxon>Trypanosomatida</taxon>
        <taxon>Trypanosomatidae</taxon>
        <taxon>Leishmaniinae</taxon>
        <taxon>Leishmania</taxon>
    </lineage>
</organism>
<accession>A0A836HU07</accession>
<reference evidence="2 3" key="1">
    <citation type="submission" date="2021-02" db="EMBL/GenBank/DDBJ databases">
        <title>Leishmania (Mundinia) enrietti genome sequencing and assembly.</title>
        <authorList>
            <person name="Almutairi H."/>
            <person name="Gatherer D."/>
        </authorList>
    </citation>
    <scope>NUCLEOTIDE SEQUENCE [LARGE SCALE GENOMIC DNA]</scope>
    <source>
        <strain evidence="2">CUR178</strain>
    </source>
</reference>